<dbReference type="Proteomes" id="UP000093000">
    <property type="component" value="Unassembled WGS sequence"/>
</dbReference>
<feature type="region of interest" description="Disordered" evidence="6">
    <location>
        <begin position="1"/>
        <end position="27"/>
    </location>
</feature>
<evidence type="ECO:0000256" key="2">
    <source>
        <dbReference type="ARBA" id="ARBA00004604"/>
    </source>
</evidence>
<reference evidence="7 8" key="1">
    <citation type="submission" date="2016-03" db="EMBL/GenBank/DDBJ databases">
        <title>Choanephora cucurbitarum.</title>
        <authorList>
            <person name="Min B."/>
            <person name="Park H."/>
            <person name="Park J.-H."/>
            <person name="Shin H.-D."/>
            <person name="Choi I.-G."/>
        </authorList>
    </citation>
    <scope>NUCLEOTIDE SEQUENCE [LARGE SCALE GENOMIC DNA]</scope>
    <source>
        <strain evidence="7 8">KUS-F28377</strain>
    </source>
</reference>
<keyword evidence="5" id="KW-0539">Nucleus</keyword>
<name>A0A1C7NR56_9FUNG</name>
<dbReference type="STRING" id="101091.A0A1C7NR56"/>
<dbReference type="GO" id="GO:0030687">
    <property type="term" value="C:preribosome, large subunit precursor"/>
    <property type="evidence" value="ECO:0007669"/>
    <property type="project" value="EnsemblFungi"/>
</dbReference>
<evidence type="ECO:0000313" key="8">
    <source>
        <dbReference type="Proteomes" id="UP000093000"/>
    </source>
</evidence>
<comment type="caution">
    <text evidence="7">The sequence shown here is derived from an EMBL/GenBank/DDBJ whole genome shotgun (WGS) entry which is preliminary data.</text>
</comment>
<comment type="subcellular location">
    <subcellularLocation>
        <location evidence="2">Nucleus</location>
        <location evidence="2">Nucleolus</location>
    </subcellularLocation>
</comment>
<comment type="function">
    <text evidence="1">Involved in the biogenesis of the 60S ribosomal subunit.</text>
</comment>
<evidence type="ECO:0000256" key="6">
    <source>
        <dbReference type="SAM" id="MobiDB-lite"/>
    </source>
</evidence>
<gene>
    <name evidence="7" type="primary">nop16</name>
    <name evidence="7" type="ORF">A0J61_00355</name>
</gene>
<organism evidence="7 8">
    <name type="scientific">Choanephora cucurbitarum</name>
    <dbReference type="NCBI Taxonomy" id="101091"/>
    <lineage>
        <taxon>Eukaryota</taxon>
        <taxon>Fungi</taxon>
        <taxon>Fungi incertae sedis</taxon>
        <taxon>Mucoromycota</taxon>
        <taxon>Mucoromycotina</taxon>
        <taxon>Mucoromycetes</taxon>
        <taxon>Mucorales</taxon>
        <taxon>Mucorineae</taxon>
        <taxon>Choanephoraceae</taxon>
        <taxon>Choanephoroideae</taxon>
        <taxon>Choanephora</taxon>
    </lineage>
</organism>
<evidence type="ECO:0000256" key="3">
    <source>
        <dbReference type="ARBA" id="ARBA00008479"/>
    </source>
</evidence>
<evidence type="ECO:0000256" key="5">
    <source>
        <dbReference type="ARBA" id="ARBA00023242"/>
    </source>
</evidence>
<dbReference type="GO" id="GO:0042273">
    <property type="term" value="P:ribosomal large subunit biogenesis"/>
    <property type="evidence" value="ECO:0007669"/>
    <property type="project" value="EnsemblFungi"/>
</dbReference>
<dbReference type="InterPro" id="IPR019002">
    <property type="entry name" value="Ribosome_biogenesis_Nop16"/>
</dbReference>
<dbReference type="EMBL" id="LUGH01000007">
    <property type="protein sequence ID" value="OBZ91625.1"/>
    <property type="molecule type" value="Genomic_DNA"/>
</dbReference>
<dbReference type="PANTHER" id="PTHR13243:SF1">
    <property type="entry name" value="NUCLEOLAR PROTEIN 16"/>
    <property type="match status" value="1"/>
</dbReference>
<dbReference type="AlphaFoldDB" id="A0A1C7NR56"/>
<sequence length="213" mass="24575">MGTVRQKRAAKNTNKNTRRTADRHKKRVTIHGNPIIKKNWDKKLTLKQNYEKLGLLTSLNGETGGKEKMKPDAPVEVEAETEPKDLKDMTEEEIEQLKKTLNPGEGLIQRDDEGNIVRIIVGEKKSHDEILDAEVPKVEAKTDVVRQLEELAANAVHHEKYQSEYETDWVQKLINKHGDDYKAMFWDKDLNIYQQTAAQLKKKCQAYAQKNKK</sequence>
<comment type="similarity">
    <text evidence="3">Belongs to the NOP16 family.</text>
</comment>
<evidence type="ECO:0000313" key="7">
    <source>
        <dbReference type="EMBL" id="OBZ91625.1"/>
    </source>
</evidence>
<dbReference type="Pfam" id="PF09420">
    <property type="entry name" value="Nop16"/>
    <property type="match status" value="1"/>
</dbReference>
<dbReference type="GO" id="GO:0005730">
    <property type="term" value="C:nucleolus"/>
    <property type="evidence" value="ECO:0007669"/>
    <property type="project" value="UniProtKB-SubCell"/>
</dbReference>
<dbReference type="InParanoid" id="A0A1C7NR56"/>
<dbReference type="FunCoup" id="A0A1C7NR56">
    <property type="interactions" value="141"/>
</dbReference>
<protein>
    <recommendedName>
        <fullName evidence="4">Nucleolar protein 16</fullName>
    </recommendedName>
</protein>
<dbReference type="OrthoDB" id="285729at2759"/>
<keyword evidence="8" id="KW-1185">Reference proteome</keyword>
<evidence type="ECO:0000256" key="4">
    <source>
        <dbReference type="ARBA" id="ARBA00015522"/>
    </source>
</evidence>
<dbReference type="PANTHER" id="PTHR13243">
    <property type="entry name" value="HSPC111 PROTEIN-RELATED"/>
    <property type="match status" value="1"/>
</dbReference>
<accession>A0A1C7NR56</accession>
<evidence type="ECO:0000256" key="1">
    <source>
        <dbReference type="ARBA" id="ARBA00002889"/>
    </source>
</evidence>
<proteinExistence type="inferred from homology"/>